<proteinExistence type="predicted"/>
<dbReference type="Proteomes" id="UP001055879">
    <property type="component" value="Linkage Group LG17"/>
</dbReference>
<gene>
    <name evidence="1" type="ORF">L6452_42563</name>
</gene>
<evidence type="ECO:0000313" key="1">
    <source>
        <dbReference type="EMBL" id="KAI3667500.1"/>
    </source>
</evidence>
<organism evidence="1 2">
    <name type="scientific">Arctium lappa</name>
    <name type="common">Greater burdock</name>
    <name type="synonym">Lappa major</name>
    <dbReference type="NCBI Taxonomy" id="4217"/>
    <lineage>
        <taxon>Eukaryota</taxon>
        <taxon>Viridiplantae</taxon>
        <taxon>Streptophyta</taxon>
        <taxon>Embryophyta</taxon>
        <taxon>Tracheophyta</taxon>
        <taxon>Spermatophyta</taxon>
        <taxon>Magnoliopsida</taxon>
        <taxon>eudicotyledons</taxon>
        <taxon>Gunneridae</taxon>
        <taxon>Pentapetalae</taxon>
        <taxon>asterids</taxon>
        <taxon>campanulids</taxon>
        <taxon>Asterales</taxon>
        <taxon>Asteraceae</taxon>
        <taxon>Carduoideae</taxon>
        <taxon>Cardueae</taxon>
        <taxon>Arctiinae</taxon>
        <taxon>Arctium</taxon>
    </lineage>
</organism>
<name>A0ACB8XKC2_ARCLA</name>
<comment type="caution">
    <text evidence="1">The sequence shown here is derived from an EMBL/GenBank/DDBJ whole genome shotgun (WGS) entry which is preliminary data.</text>
</comment>
<reference evidence="1 2" key="2">
    <citation type="journal article" date="2022" name="Mol. Ecol. Resour.">
        <title>The genomes of chicory, endive, great burdock and yacon provide insights into Asteraceae paleo-polyploidization history and plant inulin production.</title>
        <authorList>
            <person name="Fan W."/>
            <person name="Wang S."/>
            <person name="Wang H."/>
            <person name="Wang A."/>
            <person name="Jiang F."/>
            <person name="Liu H."/>
            <person name="Zhao H."/>
            <person name="Xu D."/>
            <person name="Zhang Y."/>
        </authorList>
    </citation>
    <scope>NUCLEOTIDE SEQUENCE [LARGE SCALE GENOMIC DNA]</scope>
    <source>
        <strain evidence="2">cv. Niubang</strain>
    </source>
</reference>
<keyword evidence="2" id="KW-1185">Reference proteome</keyword>
<reference evidence="2" key="1">
    <citation type="journal article" date="2022" name="Mol. Ecol. Resour.">
        <title>The genomes of chicory, endive, great burdock and yacon provide insights into Asteraceae palaeo-polyploidization history and plant inulin production.</title>
        <authorList>
            <person name="Fan W."/>
            <person name="Wang S."/>
            <person name="Wang H."/>
            <person name="Wang A."/>
            <person name="Jiang F."/>
            <person name="Liu H."/>
            <person name="Zhao H."/>
            <person name="Xu D."/>
            <person name="Zhang Y."/>
        </authorList>
    </citation>
    <scope>NUCLEOTIDE SEQUENCE [LARGE SCALE GENOMIC DNA]</scope>
    <source>
        <strain evidence="2">cv. Niubang</strain>
    </source>
</reference>
<dbReference type="EMBL" id="CM042063">
    <property type="protein sequence ID" value="KAI3667500.1"/>
    <property type="molecule type" value="Genomic_DNA"/>
</dbReference>
<sequence>MYGRLCFSFVLKSEVLHIETQNATPFRVLVSLHTLKPPPKTFCQSSPLQNQSETLNLLAKMKITKRFNRVVKPLRPVNCSINDPKPQIIKIKPNLKQKSKTKPRTIKQKSQTQSHLHSLESKPTLLLEKTPILGPEFYQIDALDLAPRLLGKYLKRDDVVLQITEVEAYRSNDSACHGRVGVTPRTAPLFGAGGHAYVYLCYGLHTMLNVVADRQGIGSAVLIRSCAPVTGLETIKARRGLDTEKPLLLTGPGKVGQALGISTDWSGHSLFTPGGLEVLDGPEVSEIVVGRRVGIEYALAEDVGALWRFAIAGSPWISAPKNTLSLMSP</sequence>
<evidence type="ECO:0000313" key="2">
    <source>
        <dbReference type="Proteomes" id="UP001055879"/>
    </source>
</evidence>
<protein>
    <submittedName>
        <fullName evidence="1">Uncharacterized protein</fullName>
    </submittedName>
</protein>
<accession>A0ACB8XKC2</accession>